<protein>
    <submittedName>
        <fullName evidence="2">Glyoxalase-like protein</fullName>
    </submittedName>
</protein>
<dbReference type="EMBL" id="PTJD01000002">
    <property type="protein sequence ID" value="PPK98135.1"/>
    <property type="molecule type" value="Genomic_DNA"/>
</dbReference>
<dbReference type="Gene3D" id="3.10.180.10">
    <property type="entry name" value="2,3-Dihydroxybiphenyl 1,2-Dioxygenase, domain 1"/>
    <property type="match status" value="1"/>
</dbReference>
<dbReference type="InterPro" id="IPR029068">
    <property type="entry name" value="Glyas_Bleomycin-R_OHBP_Dase"/>
</dbReference>
<name>A0A2S6IV30_9ACTN</name>
<proteinExistence type="predicted"/>
<comment type="caution">
    <text evidence="2">The sequence shown here is derived from an EMBL/GenBank/DDBJ whole genome shotgun (WGS) entry which is preliminary data.</text>
</comment>
<reference evidence="2 3" key="1">
    <citation type="submission" date="2018-02" db="EMBL/GenBank/DDBJ databases">
        <title>Genomic Encyclopedia of Archaeal and Bacterial Type Strains, Phase II (KMG-II): from individual species to whole genera.</title>
        <authorList>
            <person name="Goeker M."/>
        </authorList>
    </citation>
    <scope>NUCLEOTIDE SEQUENCE [LARGE SCALE GENOMIC DNA]</scope>
    <source>
        <strain evidence="2 3">DSM 22857</strain>
    </source>
</reference>
<dbReference type="InterPro" id="IPR025870">
    <property type="entry name" value="Glyoxalase-like_dom"/>
</dbReference>
<gene>
    <name evidence="2" type="ORF">CLV92_102288</name>
</gene>
<evidence type="ECO:0000259" key="1">
    <source>
        <dbReference type="Pfam" id="PF13468"/>
    </source>
</evidence>
<feature type="domain" description="Glyoxalase-like" evidence="1">
    <location>
        <begin position="10"/>
        <end position="182"/>
    </location>
</feature>
<dbReference type="AlphaFoldDB" id="A0A2S6IV30"/>
<evidence type="ECO:0000313" key="2">
    <source>
        <dbReference type="EMBL" id="PPK98135.1"/>
    </source>
</evidence>
<keyword evidence="3" id="KW-1185">Reference proteome</keyword>
<evidence type="ECO:0000313" key="3">
    <source>
        <dbReference type="Proteomes" id="UP000239485"/>
    </source>
</evidence>
<dbReference type="Proteomes" id="UP000239485">
    <property type="component" value="Unassembled WGS sequence"/>
</dbReference>
<dbReference type="Pfam" id="PF13468">
    <property type="entry name" value="Glyoxalase_3"/>
    <property type="match status" value="1"/>
</dbReference>
<organism evidence="2 3">
    <name type="scientific">Kineococcus xinjiangensis</name>
    <dbReference type="NCBI Taxonomy" id="512762"/>
    <lineage>
        <taxon>Bacteria</taxon>
        <taxon>Bacillati</taxon>
        <taxon>Actinomycetota</taxon>
        <taxon>Actinomycetes</taxon>
        <taxon>Kineosporiales</taxon>
        <taxon>Kineosporiaceae</taxon>
        <taxon>Kineococcus</taxon>
    </lineage>
</organism>
<dbReference type="SUPFAM" id="SSF54593">
    <property type="entry name" value="Glyoxalase/Bleomycin resistance protein/Dihydroxybiphenyl dioxygenase"/>
    <property type="match status" value="1"/>
</dbReference>
<sequence>MSATIPGMRLDHVGYAAGREGLQATARHLADVLGVRMVDGGPHPRFGTRNVILPLSGRSYVEVVEVLDHPVADRAPFGRAVRRRSDAGGGWFTWCVGVDDITRFERLVGQRSEAGSRRRPDGVELHWRHIGIPGLLEDPQLPLLLQWDSPPALHPSGLALTDGTRLAGLEIAGTPDRIRTWLGLPPECAVEGLRFDWLPPGDEGPGLRAVVFEGPRGTVRI</sequence>
<accession>A0A2S6IV30</accession>